<sequence>MASVPVVVEQTGRGERSYDIYSRLLKDRIIFLGEEVNDITAGLVVAQLLFLEADDPDKDIYLYINSPGGSVTAGMAIYDTMQYIKPDVSTICIGMAASMGAFLLTAGAKGKRFALPNSEVMIHQPLGGTRGQATDIEIHTKRLLNIKETINTILSERSGQPLEKVKMDTERDNFMSAEEAKEYGLIDEVITNKNRP</sequence>
<dbReference type="SUPFAM" id="SSF52096">
    <property type="entry name" value="ClpP/crotonase"/>
    <property type="match status" value="1"/>
</dbReference>
<proteinExistence type="inferred from homology"/>
<evidence type="ECO:0000256" key="8">
    <source>
        <dbReference type="PROSITE-ProRule" id="PRU10085"/>
    </source>
</evidence>
<dbReference type="HAMAP" id="MF_00444">
    <property type="entry name" value="ClpP"/>
    <property type="match status" value="1"/>
</dbReference>
<comment type="similarity">
    <text evidence="1 7 12">Belongs to the peptidase S14 family.</text>
</comment>
<comment type="subunit">
    <text evidence="7">Fourteen ClpP subunits assemble into 2 heptameric rings which stack back to back to give a disk-like structure with a central cavity, resembling the structure of eukaryotic proteasomes.</text>
</comment>
<comment type="function">
    <text evidence="7 11">Cleaves peptides in various proteins in a process that requires ATP hydrolysis. Has a chymotrypsin-like activity. Plays a major role in the degradation of misfolded proteins.</text>
</comment>
<dbReference type="PROSITE" id="PS00381">
    <property type="entry name" value="CLP_PROTEASE_SER"/>
    <property type="match status" value="1"/>
</dbReference>
<name>A0ABS4EAH7_9FIRM</name>
<dbReference type="GO" id="GO:0004252">
    <property type="term" value="F:serine-type endopeptidase activity"/>
    <property type="evidence" value="ECO:0007669"/>
    <property type="project" value="UniProtKB-EC"/>
</dbReference>
<keyword evidence="2 7" id="KW-0963">Cytoplasm</keyword>
<keyword evidence="5 7" id="KW-0720">Serine protease</keyword>
<evidence type="ECO:0000256" key="6">
    <source>
        <dbReference type="ARBA" id="ARBA00034021"/>
    </source>
</evidence>
<comment type="caution">
    <text evidence="13">The sequence shown here is derived from an EMBL/GenBank/DDBJ whole genome shotgun (WGS) entry which is preliminary data.</text>
</comment>
<dbReference type="InterPro" id="IPR023562">
    <property type="entry name" value="ClpP/TepA"/>
</dbReference>
<comment type="subcellular location">
    <subcellularLocation>
        <location evidence="7">Cytoplasm</location>
    </subcellularLocation>
</comment>
<dbReference type="InterPro" id="IPR001907">
    <property type="entry name" value="ClpP"/>
</dbReference>
<keyword evidence="14" id="KW-1185">Reference proteome</keyword>
<dbReference type="Gene3D" id="3.90.226.10">
    <property type="entry name" value="2-enoyl-CoA Hydratase, Chain A, domain 1"/>
    <property type="match status" value="1"/>
</dbReference>
<keyword evidence="4 7" id="KW-0378">Hydrolase</keyword>
<dbReference type="PANTHER" id="PTHR10381">
    <property type="entry name" value="ATP-DEPENDENT CLP PROTEASE PROTEOLYTIC SUBUNIT"/>
    <property type="match status" value="1"/>
</dbReference>
<dbReference type="InterPro" id="IPR018215">
    <property type="entry name" value="ClpP_Ser_AS"/>
</dbReference>
<dbReference type="InterPro" id="IPR033135">
    <property type="entry name" value="ClpP_His_AS"/>
</dbReference>
<evidence type="ECO:0000256" key="3">
    <source>
        <dbReference type="ARBA" id="ARBA00022670"/>
    </source>
</evidence>
<dbReference type="InterPro" id="IPR029045">
    <property type="entry name" value="ClpP/crotonase-like_dom_sf"/>
</dbReference>
<dbReference type="Proteomes" id="UP000767291">
    <property type="component" value="Unassembled WGS sequence"/>
</dbReference>
<dbReference type="EMBL" id="JAGGJX010000002">
    <property type="protein sequence ID" value="MBP1854942.1"/>
    <property type="molecule type" value="Genomic_DNA"/>
</dbReference>
<feature type="active site" evidence="7 9">
    <location>
        <position position="123"/>
    </location>
</feature>
<evidence type="ECO:0000256" key="11">
    <source>
        <dbReference type="RuleBase" id="RU000550"/>
    </source>
</evidence>
<dbReference type="GO" id="GO:0006508">
    <property type="term" value="P:proteolysis"/>
    <property type="evidence" value="ECO:0007669"/>
    <property type="project" value="UniProtKB-KW"/>
</dbReference>
<evidence type="ECO:0000313" key="13">
    <source>
        <dbReference type="EMBL" id="MBP1854942.1"/>
    </source>
</evidence>
<dbReference type="PRINTS" id="PR00127">
    <property type="entry name" value="CLPPROTEASEP"/>
</dbReference>
<organism evidence="13 14">
    <name type="scientific">Metaclostridioides mangenotii</name>
    <dbReference type="NCBI Taxonomy" id="1540"/>
    <lineage>
        <taxon>Bacteria</taxon>
        <taxon>Bacillati</taxon>
        <taxon>Bacillota</taxon>
        <taxon>Clostridia</taxon>
        <taxon>Peptostreptococcales</taxon>
        <taxon>Peptostreptococcaceae</taxon>
        <taxon>Metaclostridioides</taxon>
    </lineage>
</organism>
<evidence type="ECO:0000256" key="9">
    <source>
        <dbReference type="PROSITE-ProRule" id="PRU10086"/>
    </source>
</evidence>
<evidence type="ECO:0000256" key="10">
    <source>
        <dbReference type="RuleBase" id="RU000549"/>
    </source>
</evidence>
<dbReference type="NCBIfam" id="NF001368">
    <property type="entry name" value="PRK00277.1"/>
    <property type="match status" value="1"/>
</dbReference>
<dbReference type="Pfam" id="PF00574">
    <property type="entry name" value="CLP_protease"/>
    <property type="match status" value="1"/>
</dbReference>
<keyword evidence="3 7" id="KW-0645">Protease</keyword>
<dbReference type="CDD" id="cd07017">
    <property type="entry name" value="S14_ClpP_2"/>
    <property type="match status" value="1"/>
</dbReference>
<evidence type="ECO:0000256" key="12">
    <source>
        <dbReference type="RuleBase" id="RU003567"/>
    </source>
</evidence>
<reference evidence="13 14" key="1">
    <citation type="submission" date="2021-03" db="EMBL/GenBank/DDBJ databases">
        <title>Genomic Encyclopedia of Type Strains, Phase IV (KMG-IV): sequencing the most valuable type-strain genomes for metagenomic binning, comparative biology and taxonomic classification.</title>
        <authorList>
            <person name="Goeker M."/>
        </authorList>
    </citation>
    <scope>NUCLEOTIDE SEQUENCE [LARGE SCALE GENOMIC DNA]</scope>
    <source>
        <strain evidence="13 14">DSM 1289</strain>
    </source>
</reference>
<dbReference type="NCBIfam" id="TIGR00493">
    <property type="entry name" value="clpP"/>
    <property type="match status" value="1"/>
</dbReference>
<feature type="active site" evidence="8">
    <location>
        <position position="98"/>
    </location>
</feature>
<dbReference type="NCBIfam" id="NF009205">
    <property type="entry name" value="PRK12553.1"/>
    <property type="match status" value="1"/>
</dbReference>
<protein>
    <recommendedName>
        <fullName evidence="7 12">ATP-dependent Clp protease proteolytic subunit</fullName>
        <ecNumber evidence="7 10">3.4.21.92</ecNumber>
    </recommendedName>
    <alternativeName>
        <fullName evidence="7">Endopeptidase Clp</fullName>
    </alternativeName>
</protein>
<evidence type="ECO:0000256" key="7">
    <source>
        <dbReference type="HAMAP-Rule" id="MF_00444"/>
    </source>
</evidence>
<dbReference type="RefSeq" id="WP_024622090.1">
    <property type="nucleotide sequence ID" value="NZ_BAAACS010000002.1"/>
</dbReference>
<feature type="active site" description="Nucleophile" evidence="7">
    <location>
        <position position="98"/>
    </location>
</feature>
<comment type="catalytic activity">
    <reaction evidence="6 7 9">
        <text>Hydrolysis of proteins to small peptides in the presence of ATP and magnesium. alpha-casein is the usual test substrate. In the absence of ATP, only oligopeptides shorter than five residues are hydrolyzed (such as succinyl-Leu-Tyr-|-NHMec, and Leu-Tyr-Leu-|-Tyr-Trp, in which cleavage of the -Tyr-|-Leu- and -Tyr-|-Trp bonds also occurs).</text>
        <dbReference type="EC" id="3.4.21.92"/>
    </reaction>
</comment>
<accession>A0ABS4EAH7</accession>
<dbReference type="EC" id="3.4.21.92" evidence="7 10"/>
<gene>
    <name evidence="7" type="primary">clpP</name>
    <name evidence="13" type="ORF">J2Z43_001335</name>
</gene>
<dbReference type="PROSITE" id="PS00382">
    <property type="entry name" value="CLP_PROTEASE_HIS"/>
    <property type="match status" value="1"/>
</dbReference>
<evidence type="ECO:0000256" key="4">
    <source>
        <dbReference type="ARBA" id="ARBA00022801"/>
    </source>
</evidence>
<evidence type="ECO:0000256" key="2">
    <source>
        <dbReference type="ARBA" id="ARBA00022490"/>
    </source>
</evidence>
<evidence type="ECO:0000256" key="5">
    <source>
        <dbReference type="ARBA" id="ARBA00022825"/>
    </source>
</evidence>
<evidence type="ECO:0000256" key="1">
    <source>
        <dbReference type="ARBA" id="ARBA00007039"/>
    </source>
</evidence>
<evidence type="ECO:0000313" key="14">
    <source>
        <dbReference type="Proteomes" id="UP000767291"/>
    </source>
</evidence>
<dbReference type="PANTHER" id="PTHR10381:SF70">
    <property type="entry name" value="ATP-DEPENDENT CLP PROTEASE PROTEOLYTIC SUBUNIT"/>
    <property type="match status" value="1"/>
</dbReference>